<accession>A0A9D9I7C3</accession>
<gene>
    <name evidence="3" type="ORF">IAB99_06175</name>
</gene>
<evidence type="ECO:0000259" key="2">
    <source>
        <dbReference type="Pfam" id="PF12770"/>
    </source>
</evidence>
<dbReference type="InterPro" id="IPR019734">
    <property type="entry name" value="TPR_rpt"/>
</dbReference>
<dbReference type="EMBL" id="JADIMH010000034">
    <property type="protein sequence ID" value="MBO8467332.1"/>
    <property type="molecule type" value="Genomic_DNA"/>
</dbReference>
<dbReference type="PANTHER" id="PTHR10098:SF108">
    <property type="entry name" value="TETRATRICOPEPTIDE REPEAT PROTEIN 28"/>
    <property type="match status" value="1"/>
</dbReference>
<dbReference type="Pfam" id="PF12770">
    <property type="entry name" value="CHAT"/>
    <property type="match status" value="1"/>
</dbReference>
<sequence length="766" mass="83985">MKKLAMLLLVLLSVNVPAQISGFRGFSQNQMEALSLCSRGKAAADSMNFKESLSYYSKALSVLENTKDTSNLLTVLLNVSSSYLALCDYVKAFETLDLAEALAGTGDRFRLQSLHMGILKAKAYMTLGNYEKSINIDRRVFDTAPEGSSYHFASGYYLALSEMALGRYAEAGRYVAKIMDSYSNSKGNLADGLILSLKLLDAGIALKQKDMSLRSKLEDACEFADSSGAENIGFDLKRKMAAIYEDMSEYEVAAEYYALAVEAADSIMGRNDPVLISLLYGQAKCLLFSGKYGEAMDAYLEYSRRKIPYMSHFAGQLRMESVYPFWRSSNEGLSEAALFCSEAGDAASGEFISEALDIAAYSKVYLTDPAVASGLLPHWESTAACLSDKSLAVEFSEYDAGQKIGAFVFGNSYDAPLFFEVCDDSALAELTGYGNTAEDVVDSCYSGDNMRKLYELVWKPLEPVLKSADTIYFSPAGRLNFIPAEYFMSDSGKMFCQEHQAIRLSSTSVLQDSCRTADRFDGADVFVNIDYDRVPAGRGNIEYFDFLESSQEDESNLKKILGGNLASADFYVDDHAGEYEFKHLEVPSGKNFILHISSHGYYYTEKAAGASLYYQSLQPDDLKYIPLLRSGVALSGANRSWRKAGPESFDVIDNYDGILTAAEIASLDLSGYGLVVLAACESGLGDLGSDGISGLLQAFKLAGAGKILASLWSVNDKSAMIFVKYFYDALMSGKSPETSLRMASERLRSHPEFSSPYHWAPYILVG</sequence>
<dbReference type="InterPro" id="IPR024983">
    <property type="entry name" value="CHAT_dom"/>
</dbReference>
<evidence type="ECO:0000313" key="3">
    <source>
        <dbReference type="EMBL" id="MBO8467332.1"/>
    </source>
</evidence>
<dbReference type="AlphaFoldDB" id="A0A9D9I7C3"/>
<evidence type="ECO:0000313" key="4">
    <source>
        <dbReference type="Proteomes" id="UP000823660"/>
    </source>
</evidence>
<dbReference type="SMART" id="SM00028">
    <property type="entry name" value="TPR"/>
    <property type="match status" value="3"/>
</dbReference>
<dbReference type="PANTHER" id="PTHR10098">
    <property type="entry name" value="RAPSYN-RELATED"/>
    <property type="match status" value="1"/>
</dbReference>
<organism evidence="3 4">
    <name type="scientific">Candidatus Cryptobacteroides faecipullorum</name>
    <dbReference type="NCBI Taxonomy" id="2840764"/>
    <lineage>
        <taxon>Bacteria</taxon>
        <taxon>Pseudomonadati</taxon>
        <taxon>Bacteroidota</taxon>
        <taxon>Bacteroidia</taxon>
        <taxon>Bacteroidales</taxon>
        <taxon>Candidatus Cryptobacteroides</taxon>
    </lineage>
</organism>
<feature type="chain" id="PRO_5038673433" evidence="1">
    <location>
        <begin position="19"/>
        <end position="766"/>
    </location>
</feature>
<feature type="signal peptide" evidence="1">
    <location>
        <begin position="1"/>
        <end position="18"/>
    </location>
</feature>
<evidence type="ECO:0000256" key="1">
    <source>
        <dbReference type="SAM" id="SignalP"/>
    </source>
</evidence>
<proteinExistence type="predicted"/>
<dbReference type="SUPFAM" id="SSF48452">
    <property type="entry name" value="TPR-like"/>
    <property type="match status" value="2"/>
</dbReference>
<comment type="caution">
    <text evidence="3">The sequence shown here is derived from an EMBL/GenBank/DDBJ whole genome shotgun (WGS) entry which is preliminary data.</text>
</comment>
<dbReference type="Proteomes" id="UP000823660">
    <property type="component" value="Unassembled WGS sequence"/>
</dbReference>
<name>A0A9D9I7C3_9BACT</name>
<feature type="domain" description="CHAT" evidence="2">
    <location>
        <begin position="450"/>
        <end position="766"/>
    </location>
</feature>
<dbReference type="Gene3D" id="1.25.40.10">
    <property type="entry name" value="Tetratricopeptide repeat domain"/>
    <property type="match status" value="2"/>
</dbReference>
<reference evidence="3" key="2">
    <citation type="journal article" date="2021" name="PeerJ">
        <title>Extensive microbial diversity within the chicken gut microbiome revealed by metagenomics and culture.</title>
        <authorList>
            <person name="Gilroy R."/>
            <person name="Ravi A."/>
            <person name="Getino M."/>
            <person name="Pursley I."/>
            <person name="Horton D.L."/>
            <person name="Alikhan N.F."/>
            <person name="Baker D."/>
            <person name="Gharbi K."/>
            <person name="Hall N."/>
            <person name="Watson M."/>
            <person name="Adriaenssens E.M."/>
            <person name="Foster-Nyarko E."/>
            <person name="Jarju S."/>
            <person name="Secka A."/>
            <person name="Antonio M."/>
            <person name="Oren A."/>
            <person name="Chaudhuri R.R."/>
            <person name="La Ragione R."/>
            <person name="Hildebrand F."/>
            <person name="Pallen M.J."/>
        </authorList>
    </citation>
    <scope>NUCLEOTIDE SEQUENCE</scope>
    <source>
        <strain evidence="3">B1-15692</strain>
    </source>
</reference>
<dbReference type="InterPro" id="IPR011990">
    <property type="entry name" value="TPR-like_helical_dom_sf"/>
</dbReference>
<reference evidence="3" key="1">
    <citation type="submission" date="2020-10" db="EMBL/GenBank/DDBJ databases">
        <authorList>
            <person name="Gilroy R."/>
        </authorList>
    </citation>
    <scope>NUCLEOTIDE SEQUENCE</scope>
    <source>
        <strain evidence="3">B1-15692</strain>
    </source>
</reference>
<protein>
    <submittedName>
        <fullName evidence="3">CHAT domain-containing protein</fullName>
    </submittedName>
</protein>
<keyword evidence="1" id="KW-0732">Signal</keyword>